<name>A0ABR8VN60_9BACI</name>
<sequence length="215" mass="25735">MILKNKKTEIRFKNLPLLLKDMEKKKWIIDSFIFKYKKERYIVILTLYKEKERKPSKYAKAKVEFVKNNNTNHSIKGYVDFYEVRFNNVIEFCDFFDVESGNAMRDLFKDFSRIFSDFIPKEKIITKSDTERKLIGSRAEGNNPNAVYCYEIRRNGRKSDGSPKRRRIENSNKAQSLRPELYEQFCSETNLSFYFSDKKELEKSDNEIREAFASR</sequence>
<keyword evidence="2" id="KW-1185">Reference proteome</keyword>
<accession>A0ABR8VN60</accession>
<dbReference type="Pfam" id="PF19503">
    <property type="entry name" value="DUF6037"/>
    <property type="match status" value="1"/>
</dbReference>
<reference evidence="1 2" key="1">
    <citation type="submission" date="2020-08" db="EMBL/GenBank/DDBJ databases">
        <title>A Genomic Blueprint of the Chicken Gut Microbiome.</title>
        <authorList>
            <person name="Gilroy R."/>
            <person name="Ravi A."/>
            <person name="Getino M."/>
            <person name="Pursley I."/>
            <person name="Horton D.L."/>
            <person name="Alikhan N.-F."/>
            <person name="Baker D."/>
            <person name="Gharbi K."/>
            <person name="Hall N."/>
            <person name="Watson M."/>
            <person name="Adriaenssens E.M."/>
            <person name="Foster-Nyarko E."/>
            <person name="Jarju S."/>
            <person name="Secka A."/>
            <person name="Antonio M."/>
            <person name="Oren A."/>
            <person name="Chaudhuri R."/>
            <person name="La Ragione R.M."/>
            <person name="Hildebrand F."/>
            <person name="Pallen M.J."/>
        </authorList>
    </citation>
    <scope>NUCLEOTIDE SEQUENCE [LARGE SCALE GENOMIC DNA]</scope>
    <source>
        <strain evidence="1 2">Sa1BUA2</strain>
    </source>
</reference>
<dbReference type="InterPro" id="IPR046100">
    <property type="entry name" value="DUF6037"/>
</dbReference>
<dbReference type="Proteomes" id="UP000648182">
    <property type="component" value="Unassembled WGS sequence"/>
</dbReference>
<comment type="caution">
    <text evidence="1">The sequence shown here is derived from an EMBL/GenBank/DDBJ whole genome shotgun (WGS) entry which is preliminary data.</text>
</comment>
<evidence type="ECO:0000313" key="1">
    <source>
        <dbReference type="EMBL" id="MBD8006153.1"/>
    </source>
</evidence>
<proteinExistence type="predicted"/>
<dbReference type="EMBL" id="JACSPV010000025">
    <property type="protein sequence ID" value="MBD8006153.1"/>
    <property type="molecule type" value="Genomic_DNA"/>
</dbReference>
<organism evidence="1 2">
    <name type="scientific">Bacillus norwichensis</name>
    <dbReference type="NCBI Taxonomy" id="2762217"/>
    <lineage>
        <taxon>Bacteria</taxon>
        <taxon>Bacillati</taxon>
        <taxon>Bacillota</taxon>
        <taxon>Bacilli</taxon>
        <taxon>Bacillales</taxon>
        <taxon>Bacillaceae</taxon>
        <taxon>Bacillus</taxon>
    </lineage>
</organism>
<protein>
    <recommendedName>
        <fullName evidence="3">Replication initiation protein</fullName>
    </recommendedName>
</protein>
<gene>
    <name evidence="1" type="ORF">H9631_13810</name>
</gene>
<evidence type="ECO:0008006" key="3">
    <source>
        <dbReference type="Google" id="ProtNLM"/>
    </source>
</evidence>
<evidence type="ECO:0000313" key="2">
    <source>
        <dbReference type="Proteomes" id="UP000648182"/>
    </source>
</evidence>